<protein>
    <recommendedName>
        <fullName evidence="4">Secretion system C-terminal sorting domain-containing protein</fullName>
    </recommendedName>
</protein>
<evidence type="ECO:0000313" key="5">
    <source>
        <dbReference type="EMBL" id="MBP1840070.1"/>
    </source>
</evidence>
<feature type="region of interest" description="Disordered" evidence="2">
    <location>
        <begin position="783"/>
        <end position="807"/>
    </location>
</feature>
<keyword evidence="1 3" id="KW-0732">Signal</keyword>
<evidence type="ECO:0000256" key="2">
    <source>
        <dbReference type="SAM" id="MobiDB-lite"/>
    </source>
</evidence>
<feature type="domain" description="Secretion system C-terminal sorting" evidence="4">
    <location>
        <begin position="940"/>
        <end position="1005"/>
    </location>
</feature>
<gene>
    <name evidence="5" type="ORF">J2Z56_001997</name>
    <name evidence="6" type="ORF">J2Z57_002121</name>
</gene>
<accession>A0A9X0YK53</accession>
<dbReference type="Pfam" id="PF18962">
    <property type="entry name" value="Por_Secre_tail"/>
    <property type="match status" value="1"/>
</dbReference>
<dbReference type="SUPFAM" id="SSF49313">
    <property type="entry name" value="Cadherin-like"/>
    <property type="match status" value="2"/>
</dbReference>
<comment type="caution">
    <text evidence="5">The sequence shown here is derived from an EMBL/GenBank/DDBJ whole genome shotgun (WGS) entry which is preliminary data.</text>
</comment>
<dbReference type="EMBL" id="JAGGJQ010000005">
    <property type="protein sequence ID" value="MBP1840070.1"/>
    <property type="molecule type" value="Genomic_DNA"/>
</dbReference>
<dbReference type="InterPro" id="IPR015919">
    <property type="entry name" value="Cadherin-like_sf"/>
</dbReference>
<dbReference type="EMBL" id="JAUSUU010000006">
    <property type="protein sequence ID" value="MDQ0335670.1"/>
    <property type="molecule type" value="Genomic_DNA"/>
</dbReference>
<evidence type="ECO:0000256" key="3">
    <source>
        <dbReference type="SAM" id="SignalP"/>
    </source>
</evidence>
<evidence type="ECO:0000259" key="4">
    <source>
        <dbReference type="Pfam" id="PF18962"/>
    </source>
</evidence>
<sequence length="1008" mass="111101">MQTTTNYVYFFLLCLFTANISLHAQQIPDPDQGLRAEWMRGSYGMLWLPERNFNGNIEGIRIDEFITQIKDIRTVDYVQLPLTSPNIFSPIHVGPHSLIESFWEGDTDANGDPINLAVPRESVDDPLLSWLKALRAAGLKAEIYVNSYNLLARIPEDTQEDYPDVSERWMEWCDTNPEAQAFIASQDFHEGDGRRKYMFCYAEFILKEYANRYGDLIDAWCFDSADNIMEGECGDDPASDDIDDQRIYQAFAEACHSGNPKAAISFNNSVGDREGNPFTTATYFDDYTFGHPFGGAGNMVENETLYGYNFGVIEWMDDYNGSAFLDDDRTWNDNVVSHYFPKQSATSWNAGNTPCLTDDQFVEWTSKGIIDGGAITWGTPLIRTNLENSPVLTLRDYAVTQFELTDAYLKEFQSPGAPNWSRQYTILPPAYLGQTYAHTLVEGVDFWDPEQVGITNLTIASGTLPEWLTITETEEGVWALSGTPTESEATDYTFEFSAQDADGTTNREVELQVMKLGEGFIDLEDGTPVWFSNPLVLDNAIALSTYTGLLETTVDVFDFEDDALTITKISGPEWLVVTDDAQGLWRLSGIPTAADAGENSFIFSVNDGVLSSETEIKIIVDHVSGFTDLGDGTPVWSASTYNLPDANATFAYNYTLELGKEYYDFEGDALTITKVAGPDWLTIQETSTRVLTLSGTPINTDEGENSITLNLSDGVNSSNTELILTVIPTEISDSNVQVKAAANTNYGINTVATMYSETLTAPDGMATFRISIDVTPTEPFAITSGASGGDSTENSWGMGDGSTTNQETLFRGSDNQAVENINNIQIIDFDAHGGSISEEDITGVFKSITLVNAQNANDLFSITVESVVSTPRAALEATETIDLATETGLSDDTEITEFIIGTANDATANRWSVDGITVYVFVEGYTLSSPDLYLTEGFRLYPNPATDDILLNMPIYSARIMDITGKVVKVYTSATQNIDVSQLSEGVYFLKGLNNVGETVVKKFVKRN</sequence>
<dbReference type="Proteomes" id="UP001231587">
    <property type="component" value="Unassembled WGS sequence"/>
</dbReference>
<reference evidence="5" key="1">
    <citation type="submission" date="2021-03" db="EMBL/GenBank/DDBJ databases">
        <title>Genomic Encyclopedia of Type Strains, Phase IV (KMG-IV): sequencing the most valuable type-strain genomes for metagenomic binning, comparative biology and taxonomic classification.</title>
        <authorList>
            <person name="Goeker M."/>
        </authorList>
    </citation>
    <scope>NUCLEOTIDE SEQUENCE</scope>
    <source>
        <strain evidence="5">DSM 15523</strain>
        <strain evidence="6 8">DSM 16476</strain>
    </source>
</reference>
<dbReference type="Pfam" id="PF05345">
    <property type="entry name" value="He_PIG"/>
    <property type="match status" value="2"/>
</dbReference>
<dbReference type="GO" id="GO:0016020">
    <property type="term" value="C:membrane"/>
    <property type="evidence" value="ECO:0007669"/>
    <property type="project" value="InterPro"/>
</dbReference>
<dbReference type="Gene3D" id="2.60.40.10">
    <property type="entry name" value="Immunoglobulins"/>
    <property type="match status" value="2"/>
</dbReference>
<feature type="signal peptide" evidence="3">
    <location>
        <begin position="1"/>
        <end position="24"/>
    </location>
</feature>
<feature type="chain" id="PRO_5040788228" description="Secretion system C-terminal sorting domain-containing protein" evidence="3">
    <location>
        <begin position="25"/>
        <end position="1008"/>
    </location>
</feature>
<evidence type="ECO:0000313" key="8">
    <source>
        <dbReference type="Proteomes" id="UP001231587"/>
    </source>
</evidence>
<dbReference type="InterPro" id="IPR026444">
    <property type="entry name" value="Secre_tail"/>
</dbReference>
<dbReference type="SMR" id="A0A9X0YK53"/>
<feature type="compositionally biased region" description="Polar residues" evidence="2">
    <location>
        <begin position="789"/>
        <end position="807"/>
    </location>
</feature>
<dbReference type="GO" id="GO:0005509">
    <property type="term" value="F:calcium ion binding"/>
    <property type="evidence" value="ECO:0007669"/>
    <property type="project" value="InterPro"/>
</dbReference>
<proteinExistence type="predicted"/>
<name>A0A9X0YK53_9FLAO</name>
<dbReference type="InterPro" id="IPR013783">
    <property type="entry name" value="Ig-like_fold"/>
</dbReference>
<keyword evidence="8" id="KW-1185">Reference proteome</keyword>
<dbReference type="OrthoDB" id="862563at2"/>
<dbReference type="AlphaFoldDB" id="A0A9X0YK53"/>
<evidence type="ECO:0000313" key="7">
    <source>
        <dbReference type="Proteomes" id="UP001138672"/>
    </source>
</evidence>
<evidence type="ECO:0000313" key="6">
    <source>
        <dbReference type="EMBL" id="MDQ0335670.1"/>
    </source>
</evidence>
<dbReference type="RefSeq" id="WP_057784217.1">
    <property type="nucleotide sequence ID" value="NZ_JAGGJQ010000005.1"/>
</dbReference>
<organism evidence="5 7">
    <name type="scientific">Formosa algae</name>
    <dbReference type="NCBI Taxonomy" id="225843"/>
    <lineage>
        <taxon>Bacteria</taxon>
        <taxon>Pseudomonadati</taxon>
        <taxon>Bacteroidota</taxon>
        <taxon>Flavobacteriia</taxon>
        <taxon>Flavobacteriales</taxon>
        <taxon>Flavobacteriaceae</taxon>
        <taxon>Formosa</taxon>
    </lineage>
</organism>
<evidence type="ECO:0000256" key="1">
    <source>
        <dbReference type="ARBA" id="ARBA00022729"/>
    </source>
</evidence>
<dbReference type="Proteomes" id="UP001138672">
    <property type="component" value="Unassembled WGS sequence"/>
</dbReference>
<dbReference type="NCBIfam" id="TIGR04183">
    <property type="entry name" value="Por_Secre_tail"/>
    <property type="match status" value="1"/>
</dbReference>